<dbReference type="Proteomes" id="UP000054481">
    <property type="component" value="Unassembled WGS sequence"/>
</dbReference>
<comment type="subcellular location">
    <subcellularLocation>
        <location evidence="3">Endoplasmic reticulum</location>
    </subcellularLocation>
    <subcellularLocation>
        <location evidence="1">Membrane</location>
        <topology evidence="1">Multi-pass membrane protein</topology>
    </subcellularLocation>
    <subcellularLocation>
        <location evidence="2">Mitochondrion</location>
    </subcellularLocation>
</comment>
<feature type="region of interest" description="Disordered" evidence="9">
    <location>
        <begin position="623"/>
        <end position="642"/>
    </location>
</feature>
<feature type="transmembrane region" description="Helical" evidence="10">
    <location>
        <begin position="931"/>
        <end position="952"/>
    </location>
</feature>
<accession>A0A0F8A3N6</accession>
<dbReference type="GO" id="GO:0005739">
    <property type="term" value="C:mitochondrion"/>
    <property type="evidence" value="ECO:0007669"/>
    <property type="project" value="UniProtKB-SubCell"/>
</dbReference>
<dbReference type="GO" id="GO:0016020">
    <property type="term" value="C:membrane"/>
    <property type="evidence" value="ECO:0007669"/>
    <property type="project" value="UniProtKB-SubCell"/>
</dbReference>
<evidence type="ECO:0000256" key="4">
    <source>
        <dbReference type="ARBA" id="ARBA00022692"/>
    </source>
</evidence>
<evidence type="ECO:0000256" key="1">
    <source>
        <dbReference type="ARBA" id="ARBA00004141"/>
    </source>
</evidence>
<evidence type="ECO:0000256" key="8">
    <source>
        <dbReference type="ARBA" id="ARBA00023136"/>
    </source>
</evidence>
<dbReference type="GO" id="GO:0046873">
    <property type="term" value="F:metal ion transmembrane transporter activity"/>
    <property type="evidence" value="ECO:0007669"/>
    <property type="project" value="InterPro"/>
</dbReference>
<evidence type="ECO:0000313" key="12">
    <source>
        <dbReference type="Proteomes" id="UP000054481"/>
    </source>
</evidence>
<keyword evidence="6 10" id="KW-1133">Transmembrane helix</keyword>
<dbReference type="InterPro" id="IPR002523">
    <property type="entry name" value="MgTranspt_CorA/ZnTranspt_ZntB"/>
</dbReference>
<feature type="transmembrane region" description="Helical" evidence="10">
    <location>
        <begin position="964"/>
        <end position="989"/>
    </location>
</feature>
<dbReference type="GO" id="GO:0005783">
    <property type="term" value="C:endoplasmic reticulum"/>
    <property type="evidence" value="ECO:0007669"/>
    <property type="project" value="UniProtKB-SubCell"/>
</dbReference>
<feature type="compositionally biased region" description="Low complexity" evidence="9">
    <location>
        <begin position="10"/>
        <end position="19"/>
    </location>
</feature>
<keyword evidence="7" id="KW-0496">Mitochondrion</keyword>
<gene>
    <name evidence="11" type="ORF">HIM_08409</name>
</gene>
<dbReference type="InterPro" id="IPR052374">
    <property type="entry name" value="SERAC1"/>
</dbReference>
<keyword evidence="8 10" id="KW-0472">Membrane</keyword>
<proteinExistence type="predicted"/>
<organism evidence="11 12">
    <name type="scientific">Hirsutella minnesotensis 3608</name>
    <dbReference type="NCBI Taxonomy" id="1043627"/>
    <lineage>
        <taxon>Eukaryota</taxon>
        <taxon>Fungi</taxon>
        <taxon>Dikarya</taxon>
        <taxon>Ascomycota</taxon>
        <taxon>Pezizomycotina</taxon>
        <taxon>Sordariomycetes</taxon>
        <taxon>Hypocreomycetidae</taxon>
        <taxon>Hypocreales</taxon>
        <taxon>Ophiocordycipitaceae</taxon>
        <taxon>Hirsutella</taxon>
    </lineage>
</organism>
<dbReference type="SUPFAM" id="SSF144083">
    <property type="entry name" value="Magnesium transport protein CorA, transmembrane region"/>
    <property type="match status" value="1"/>
</dbReference>
<dbReference type="PANTHER" id="PTHR48182">
    <property type="entry name" value="PROTEIN SERAC1"/>
    <property type="match status" value="1"/>
</dbReference>
<evidence type="ECO:0000313" key="11">
    <source>
        <dbReference type="EMBL" id="KJZ72144.1"/>
    </source>
</evidence>
<reference evidence="11 12" key="1">
    <citation type="journal article" date="2014" name="Genome Biol. Evol.">
        <title>Comparative genomics and transcriptomics analyses reveal divergent lifestyle features of nematode endoparasitic fungus Hirsutella minnesotensis.</title>
        <authorList>
            <person name="Lai Y."/>
            <person name="Liu K."/>
            <person name="Zhang X."/>
            <person name="Zhang X."/>
            <person name="Li K."/>
            <person name="Wang N."/>
            <person name="Shu C."/>
            <person name="Wu Y."/>
            <person name="Wang C."/>
            <person name="Bushley K.E."/>
            <person name="Xiang M."/>
            <person name="Liu X."/>
        </authorList>
    </citation>
    <scope>NUCLEOTIDE SEQUENCE [LARGE SCALE GENOMIC DNA]</scope>
    <source>
        <strain evidence="11 12">3608</strain>
    </source>
</reference>
<dbReference type="InterPro" id="IPR029058">
    <property type="entry name" value="AB_hydrolase_fold"/>
</dbReference>
<dbReference type="Gene3D" id="3.40.50.1820">
    <property type="entry name" value="alpha/beta hydrolase"/>
    <property type="match status" value="1"/>
</dbReference>
<dbReference type="Gene3D" id="1.20.58.340">
    <property type="entry name" value="Magnesium transport protein CorA, transmembrane region"/>
    <property type="match status" value="1"/>
</dbReference>
<dbReference type="EMBL" id="KQ030551">
    <property type="protein sequence ID" value="KJZ72144.1"/>
    <property type="molecule type" value="Genomic_DNA"/>
</dbReference>
<dbReference type="InterPro" id="IPR045863">
    <property type="entry name" value="CorA_TM1_TM2"/>
</dbReference>
<keyword evidence="4 10" id="KW-0812">Transmembrane</keyword>
<evidence type="ECO:0000256" key="6">
    <source>
        <dbReference type="ARBA" id="ARBA00022989"/>
    </source>
</evidence>
<evidence type="ECO:0000256" key="3">
    <source>
        <dbReference type="ARBA" id="ARBA00004240"/>
    </source>
</evidence>
<feature type="region of interest" description="Disordered" evidence="9">
    <location>
        <begin position="1"/>
        <end position="44"/>
    </location>
</feature>
<dbReference type="PANTHER" id="PTHR48182:SF2">
    <property type="entry name" value="PROTEIN SERAC1"/>
    <property type="match status" value="1"/>
</dbReference>
<protein>
    <submittedName>
        <fullName evidence="11">Uncharacterized protein</fullName>
    </submittedName>
</protein>
<evidence type="ECO:0000256" key="2">
    <source>
        <dbReference type="ARBA" id="ARBA00004173"/>
    </source>
</evidence>
<name>A0A0F8A3N6_9HYPO</name>
<dbReference type="OrthoDB" id="361039at2759"/>
<evidence type="ECO:0000256" key="9">
    <source>
        <dbReference type="SAM" id="MobiDB-lite"/>
    </source>
</evidence>
<keyword evidence="5" id="KW-0256">Endoplasmic reticulum</keyword>
<evidence type="ECO:0000256" key="5">
    <source>
        <dbReference type="ARBA" id="ARBA00022824"/>
    </source>
</evidence>
<keyword evidence="12" id="KW-1185">Reference proteome</keyword>
<evidence type="ECO:0000256" key="7">
    <source>
        <dbReference type="ARBA" id="ARBA00023128"/>
    </source>
</evidence>
<feature type="compositionally biased region" description="Basic and acidic residues" evidence="9">
    <location>
        <begin position="21"/>
        <end position="30"/>
    </location>
</feature>
<dbReference type="SUPFAM" id="SSF53474">
    <property type="entry name" value="alpha/beta-Hydrolases"/>
    <property type="match status" value="1"/>
</dbReference>
<evidence type="ECO:0000256" key="10">
    <source>
        <dbReference type="SAM" id="Phobius"/>
    </source>
</evidence>
<sequence>MDRETDEKAAAQQAASSENAETERMSDDAQARGPTRFLLDPAGDTTHDKTTFDVVTVPCPGGDRLRSWSRDGLMGRYFGAPSMCETETAFGVGPNSLWVRQGIRREAHHARILLYQHPEASEGTTLSGLAGVLLAELQALCRAEGHERRPVLFIAHSIGGLVVKMALARASRDGRYESVLHECYGVAFFGTPHQGSSYFATAGLSASIQSLLQLSSPLPASITDELRVGNSRLQHVDDDFKSVSSEVRVWTFYETIESRLSTGGDDVCFTAPLTSVKSAILGMRHESIFALQSDHANIASFGGPNDHSLRLFLKQLAALIGCADAAANGLRDGYDGRWTLMGLEHKVNVEVHGFFGDSAVADAHDASAIRAWSTRLPLSEFLSKGPDVCLSERLHEEVPSPSTPVSKSSTAMPLLIRPDLKQDNVKAPRFVWVHVPFNNPTWVKSVLQTLHVSYKTDLSSLYGHDFWATRHTRGRNSQHYAHFAKPGCFFTSPRSIRKAASPRHSLTSPAVEEAMYMCLFLPYLHFDSYKRLIERRNLILQRLVQGRARPVPEWVAKSNLELQVIWEYLGHDPPINCRRTLDQFAHPSLRDTRPRDDDQMLYKLTKESVCAELDTAAHEIRTQASTTDTGSDRAGSGSTSITSGRWRERRMGKMRGQHMPEHVPEEDLVRNGNVLMVDQLWLWVLESHTLVSFFQKRESDPIEGPLHQQADLRDSIFGDVNVDLTRQCENALDLAALAALHAVSVLLDRSSHPDLEVFRIFEEAISILTEKLTWTLKEIRTEGFRDKASNYKPIENKAPSIRARDKEEGRWAEQVNRDNTAALLELRDMEDELLTLVHLFERQTEVLSSMHAIYTRPDLRDGVVNGRMFLNEALGRLRDYAHQANEMMRRVRSMRDDYDKLLQMVQRQTQIDEVRLSRLHMDLAGAQSRSVMVFTTSTVIFLPLTFFTGLFGMRTREWEGDSRLPLHVIGAIALPSSFILVAVTLFVAFSTGAVKVLRYVSNLYGRFAKAVYHAALEPVAEMVSNVFHDRQGRRSASDETCNCGDGPAGGNTCGLGGRRMGPEREVSDFWQRHVLERERNYRIPEVNRNTRAAVGRG</sequence>
<dbReference type="AlphaFoldDB" id="A0A0F8A3N6"/>
<dbReference type="Pfam" id="PF01544">
    <property type="entry name" value="CorA"/>
    <property type="match status" value="1"/>
</dbReference>